<dbReference type="NCBIfam" id="TIGR01891">
    <property type="entry name" value="amidohydrolases"/>
    <property type="match status" value="1"/>
</dbReference>
<evidence type="ECO:0000256" key="2">
    <source>
        <dbReference type="ARBA" id="ARBA00022801"/>
    </source>
</evidence>
<organism evidence="5 6">
    <name type="scientific">Roseiterribacter gracilis</name>
    <dbReference type="NCBI Taxonomy" id="2812848"/>
    <lineage>
        <taxon>Bacteria</taxon>
        <taxon>Pseudomonadati</taxon>
        <taxon>Pseudomonadota</taxon>
        <taxon>Alphaproteobacteria</taxon>
        <taxon>Rhodospirillales</taxon>
        <taxon>Roseiterribacteraceae</taxon>
        <taxon>Roseiterribacter</taxon>
    </lineage>
</organism>
<dbReference type="GO" id="GO:0016787">
    <property type="term" value="F:hydrolase activity"/>
    <property type="evidence" value="ECO:0007669"/>
    <property type="project" value="UniProtKB-KW"/>
</dbReference>
<dbReference type="PANTHER" id="PTHR11014">
    <property type="entry name" value="PEPTIDASE M20 FAMILY MEMBER"/>
    <property type="match status" value="1"/>
</dbReference>
<dbReference type="RefSeq" id="WP_420243311.1">
    <property type="nucleotide sequence ID" value="NZ_BOPV01000001.1"/>
</dbReference>
<dbReference type="InterPro" id="IPR011650">
    <property type="entry name" value="Peptidase_M20_dimer"/>
</dbReference>
<feature type="domain" description="Peptidase M20 dimerisation" evidence="4">
    <location>
        <begin position="186"/>
        <end position="280"/>
    </location>
</feature>
<keyword evidence="3" id="KW-0464">Manganese</keyword>
<feature type="binding site" evidence="3">
    <location>
        <position position="362"/>
    </location>
    <ligand>
        <name>Mn(2+)</name>
        <dbReference type="ChEBI" id="CHEBI:29035"/>
        <label>2</label>
    </ligand>
</feature>
<evidence type="ECO:0000256" key="3">
    <source>
        <dbReference type="PIRSR" id="PIRSR005962-1"/>
    </source>
</evidence>
<dbReference type="FunFam" id="3.30.70.360:FF:000014">
    <property type="entry name" value="N-acyl-L-amino acid amidohydrolase"/>
    <property type="match status" value="1"/>
</dbReference>
<dbReference type="CDD" id="cd05666">
    <property type="entry name" value="M20_Acy1-like"/>
    <property type="match status" value="1"/>
</dbReference>
<dbReference type="Pfam" id="PF07687">
    <property type="entry name" value="M20_dimer"/>
    <property type="match status" value="1"/>
</dbReference>
<dbReference type="Pfam" id="PF01546">
    <property type="entry name" value="Peptidase_M20"/>
    <property type="match status" value="1"/>
</dbReference>
<dbReference type="PANTHER" id="PTHR11014:SF63">
    <property type="entry name" value="METALLOPEPTIDASE, PUTATIVE (AFU_ORTHOLOGUE AFUA_6G09600)-RELATED"/>
    <property type="match status" value="1"/>
</dbReference>
<dbReference type="PIRSF" id="PIRSF005962">
    <property type="entry name" value="Pept_M20D_amidohydro"/>
    <property type="match status" value="1"/>
</dbReference>
<feature type="binding site" evidence="3">
    <location>
        <position position="137"/>
    </location>
    <ligand>
        <name>Mn(2+)</name>
        <dbReference type="ChEBI" id="CHEBI:29035"/>
        <label>2</label>
    </ligand>
</feature>
<comment type="cofactor">
    <cofactor evidence="3">
        <name>Mn(2+)</name>
        <dbReference type="ChEBI" id="CHEBI:29035"/>
    </cofactor>
    <text evidence="3">The Mn(2+) ion enhances activity.</text>
</comment>
<dbReference type="Gene3D" id="3.30.70.360">
    <property type="match status" value="1"/>
</dbReference>
<dbReference type="GO" id="GO:0046872">
    <property type="term" value="F:metal ion binding"/>
    <property type="evidence" value="ECO:0007669"/>
    <property type="project" value="UniProtKB-KW"/>
</dbReference>
<feature type="binding site" evidence="3">
    <location>
        <position position="104"/>
    </location>
    <ligand>
        <name>Mn(2+)</name>
        <dbReference type="ChEBI" id="CHEBI:29035"/>
        <label>2</label>
    </ligand>
</feature>
<comment type="caution">
    <text evidence="5">The sequence shown here is derived from an EMBL/GenBank/DDBJ whole genome shotgun (WGS) entry which is preliminary data.</text>
</comment>
<dbReference type="Gene3D" id="3.40.630.10">
    <property type="entry name" value="Zn peptidases"/>
    <property type="match status" value="1"/>
</dbReference>
<dbReference type="SUPFAM" id="SSF55031">
    <property type="entry name" value="Bacterial exopeptidase dimerisation domain"/>
    <property type="match status" value="1"/>
</dbReference>
<dbReference type="Proteomes" id="UP000681075">
    <property type="component" value="Unassembled WGS sequence"/>
</dbReference>
<dbReference type="EMBL" id="BOPV01000001">
    <property type="protein sequence ID" value="GIL40202.1"/>
    <property type="molecule type" value="Genomic_DNA"/>
</dbReference>
<protein>
    <submittedName>
        <fullName evidence="5">Amidohydrolase</fullName>
    </submittedName>
</protein>
<sequence length="391" mass="42211">MPVYNRIAHFADDMTQWRRSIHENPELGYEEVKTAALVAEKLASFGVDQVVTGLGKTGVVGVIKGGPGKRSIGLRADMDALPMSEEGDVAYKSKNAGRMHACGHDGHTTMLLGAARYLAETRNFDGTVYVIFQPAEEGLAGARAMIQDGLFDKFPMDAVYGMHNWPGMQVGHFAIKHGTMMAAADRFDVTIRGRGCHAAQPHNGIDPVFITSQIVGALQSIASRFVDPAEPVVVSVTEIKAGSAYNVIPETAYFRGTIRTLTPETRKRAEELFRQIVNGVAATFGAAVELQYHLGYPPTVNESNAVDLARRVARDLAGDESVHEFPAASMGGEDFAFMLEQKPGSYILVGNGTEGRHARGLHNASYDFNDAALPVGASYWAKLVETALPKS</sequence>
<accession>A0A8S8XE28</accession>
<dbReference type="SUPFAM" id="SSF53187">
    <property type="entry name" value="Zn-dependent exopeptidases"/>
    <property type="match status" value="1"/>
</dbReference>
<keyword evidence="2" id="KW-0378">Hydrolase</keyword>
<evidence type="ECO:0000256" key="1">
    <source>
        <dbReference type="ARBA" id="ARBA00006153"/>
    </source>
</evidence>
<gene>
    <name evidence="5" type="ORF">TMPK1_24390</name>
</gene>
<keyword evidence="3" id="KW-0479">Metal-binding</keyword>
<dbReference type="AlphaFoldDB" id="A0A8S8XE28"/>
<dbReference type="InterPro" id="IPR017439">
    <property type="entry name" value="Amidohydrolase"/>
</dbReference>
<keyword evidence="6" id="KW-1185">Reference proteome</keyword>
<evidence type="ECO:0000313" key="6">
    <source>
        <dbReference type="Proteomes" id="UP000681075"/>
    </source>
</evidence>
<proteinExistence type="inferred from homology"/>
<comment type="similarity">
    <text evidence="1">Belongs to the peptidase M20 family.</text>
</comment>
<name>A0A8S8XE28_9PROT</name>
<dbReference type="InterPro" id="IPR002933">
    <property type="entry name" value="Peptidase_M20"/>
</dbReference>
<feature type="binding site" evidence="3">
    <location>
        <position position="102"/>
    </location>
    <ligand>
        <name>Mn(2+)</name>
        <dbReference type="ChEBI" id="CHEBI:29035"/>
        <label>2</label>
    </ligand>
</feature>
<feature type="binding site" evidence="3">
    <location>
        <position position="163"/>
    </location>
    <ligand>
        <name>Mn(2+)</name>
        <dbReference type="ChEBI" id="CHEBI:29035"/>
        <label>2</label>
    </ligand>
</feature>
<evidence type="ECO:0000313" key="5">
    <source>
        <dbReference type="EMBL" id="GIL40202.1"/>
    </source>
</evidence>
<dbReference type="InterPro" id="IPR036264">
    <property type="entry name" value="Bact_exopeptidase_dim_dom"/>
</dbReference>
<evidence type="ECO:0000259" key="4">
    <source>
        <dbReference type="Pfam" id="PF07687"/>
    </source>
</evidence>
<reference evidence="5" key="1">
    <citation type="submission" date="2021-02" db="EMBL/GenBank/DDBJ databases">
        <title>Genome sequence of Rhodospirillales sp. strain TMPK1 isolated from soil.</title>
        <authorList>
            <person name="Nakai R."/>
            <person name="Kusada H."/>
            <person name="Tamaki H."/>
        </authorList>
    </citation>
    <scope>NUCLEOTIDE SEQUENCE</scope>
    <source>
        <strain evidence="5">TMPK1</strain>
    </source>
</reference>